<keyword evidence="4" id="KW-1185">Reference proteome</keyword>
<evidence type="ECO:0000313" key="3">
    <source>
        <dbReference type="EMBL" id="CAE6792670.1"/>
    </source>
</evidence>
<accession>A0ABM8S7B5</accession>
<evidence type="ECO:0000259" key="2">
    <source>
        <dbReference type="Pfam" id="PF01909"/>
    </source>
</evidence>
<evidence type="ECO:0000313" key="4">
    <source>
        <dbReference type="Proteomes" id="UP000675880"/>
    </source>
</evidence>
<dbReference type="InterPro" id="IPR043519">
    <property type="entry name" value="NT_sf"/>
</dbReference>
<protein>
    <recommendedName>
        <fullName evidence="2">Polymerase nucleotidyl transferase domain-containing protein</fullName>
    </recommendedName>
</protein>
<gene>
    <name evidence="3" type="ORF">NSPZN2_60084</name>
</gene>
<dbReference type="SUPFAM" id="SSF81301">
    <property type="entry name" value="Nucleotidyltransferase"/>
    <property type="match status" value="1"/>
</dbReference>
<dbReference type="InterPro" id="IPR002934">
    <property type="entry name" value="Polymerase_NTP_transf_dom"/>
</dbReference>
<feature type="region of interest" description="Disordered" evidence="1">
    <location>
        <begin position="1"/>
        <end position="22"/>
    </location>
</feature>
<name>A0ABM8S7B5_9BACT</name>
<feature type="domain" description="Polymerase nucleotidyl transferase" evidence="2">
    <location>
        <begin position="60"/>
        <end position="103"/>
    </location>
</feature>
<dbReference type="CDD" id="cd05403">
    <property type="entry name" value="NT_KNTase_like"/>
    <property type="match status" value="1"/>
</dbReference>
<evidence type="ECO:0000256" key="1">
    <source>
        <dbReference type="SAM" id="MobiDB-lite"/>
    </source>
</evidence>
<organism evidence="3 4">
    <name type="scientific">Nitrospira defluvii</name>
    <dbReference type="NCBI Taxonomy" id="330214"/>
    <lineage>
        <taxon>Bacteria</taxon>
        <taxon>Pseudomonadati</taxon>
        <taxon>Nitrospirota</taxon>
        <taxon>Nitrospiria</taxon>
        <taxon>Nitrospirales</taxon>
        <taxon>Nitrospiraceae</taxon>
        <taxon>Nitrospira</taxon>
    </lineage>
</organism>
<proteinExistence type="predicted"/>
<dbReference type="EMBL" id="CAJNBJ010000019">
    <property type="protein sequence ID" value="CAE6792670.1"/>
    <property type="molecule type" value="Genomic_DNA"/>
</dbReference>
<feature type="compositionally biased region" description="Low complexity" evidence="1">
    <location>
        <begin position="1"/>
        <end position="19"/>
    </location>
</feature>
<comment type="caution">
    <text evidence="3">The sequence shown here is derived from an EMBL/GenBank/DDBJ whole genome shotgun (WGS) entry which is preliminary data.</text>
</comment>
<reference evidence="3 4" key="1">
    <citation type="submission" date="2021-02" db="EMBL/GenBank/DDBJ databases">
        <authorList>
            <person name="Han P."/>
        </authorList>
    </citation>
    <scope>NUCLEOTIDE SEQUENCE [LARGE SCALE GENOMIC DNA]</scope>
    <source>
        <strain evidence="3">Candidatus Nitrospira sp. ZN2</strain>
    </source>
</reference>
<dbReference type="Pfam" id="PF01909">
    <property type="entry name" value="NTP_transf_2"/>
    <property type="match status" value="1"/>
</dbReference>
<dbReference type="RefSeq" id="WP_213043940.1">
    <property type="nucleotide sequence ID" value="NZ_CAJNBJ010000019.1"/>
</dbReference>
<sequence length="268" mass="29717">MDSHLTDSLPQSTPTLPSSEELKAELLDIPEPPEMPPAVPPPGYEDAVTGAVKYIRAKRGGDLVGIILVGSGARRAVTAHSDIDLIVLVKGPADAQEMIRVGDRLVDIRYGEHKTVAEDLAYSTRLAPLLRKGRILYDHEDIAAQLIAKAAQRFRQGPPAAGIHERIRLKAECLHWLGKVEDLRDRPNTAQYLLQLFFEDCVSAFFRLRGLWYTAPVDTLRFLASRDAALGELASQFLSAATLHDRLTIGRRFADTLFREIPLPPRVD</sequence>
<dbReference type="Proteomes" id="UP000675880">
    <property type="component" value="Unassembled WGS sequence"/>
</dbReference>
<dbReference type="Gene3D" id="3.30.460.10">
    <property type="entry name" value="Beta Polymerase, domain 2"/>
    <property type="match status" value="1"/>
</dbReference>